<organism evidence="2 3">
    <name type="scientific">Albugo candida</name>
    <dbReference type="NCBI Taxonomy" id="65357"/>
    <lineage>
        <taxon>Eukaryota</taxon>
        <taxon>Sar</taxon>
        <taxon>Stramenopiles</taxon>
        <taxon>Oomycota</taxon>
        <taxon>Peronosporomycetes</taxon>
        <taxon>Albuginales</taxon>
        <taxon>Albuginaceae</taxon>
        <taxon>Albugo</taxon>
    </lineage>
</organism>
<keyword evidence="3" id="KW-1185">Reference proteome</keyword>
<sequence length="101" mass="11945">MVLTRVKKRLMKSTSRCIRTRTRSNQTKSVWIALRRRVMLHTNQKLYHMRLTFNHSVIFLNLLGLSSIHLQLLFFTNLYETRHAMLFGAVSLLEKGHLFCA</sequence>
<dbReference type="AlphaFoldDB" id="A0A024FUH0"/>
<dbReference type="EMBL" id="CAIX01000414">
    <property type="protein sequence ID" value="CCI10803.1"/>
    <property type="molecule type" value="Genomic_DNA"/>
</dbReference>
<comment type="caution">
    <text evidence="2">The sequence shown here is derived from an EMBL/GenBank/DDBJ whole genome shotgun (WGS) entry which is preliminary data.</text>
</comment>
<dbReference type="InParanoid" id="A0A024FUH0"/>
<keyword evidence="1" id="KW-0812">Transmembrane</keyword>
<reference evidence="2 3" key="1">
    <citation type="submission" date="2012-05" db="EMBL/GenBank/DDBJ databases">
        <title>Recombination and specialization in a pathogen metapopulation.</title>
        <authorList>
            <person name="Gardiner A."/>
            <person name="Kemen E."/>
            <person name="Schultz-Larsen T."/>
            <person name="MacLean D."/>
            <person name="Van Oosterhout C."/>
            <person name="Jones J.D.G."/>
        </authorList>
    </citation>
    <scope>NUCLEOTIDE SEQUENCE [LARGE SCALE GENOMIC DNA]</scope>
    <source>
        <strain evidence="2 3">Ac Nc2</strain>
    </source>
</reference>
<feature type="transmembrane region" description="Helical" evidence="1">
    <location>
        <begin position="57"/>
        <end position="79"/>
    </location>
</feature>
<evidence type="ECO:0000256" key="1">
    <source>
        <dbReference type="SAM" id="Phobius"/>
    </source>
</evidence>
<evidence type="ECO:0000313" key="2">
    <source>
        <dbReference type="EMBL" id="CCI10803.1"/>
    </source>
</evidence>
<evidence type="ECO:0000313" key="3">
    <source>
        <dbReference type="Proteomes" id="UP000053237"/>
    </source>
</evidence>
<keyword evidence="1" id="KW-1133">Transmembrane helix</keyword>
<proteinExistence type="predicted"/>
<gene>
    <name evidence="2" type="ORF">BN9_117500</name>
</gene>
<dbReference type="Proteomes" id="UP000053237">
    <property type="component" value="Unassembled WGS sequence"/>
</dbReference>
<protein>
    <submittedName>
        <fullName evidence="2">Uncharacterized protein</fullName>
    </submittedName>
</protein>
<accession>A0A024FUH0</accession>
<name>A0A024FUH0_9STRA</name>
<keyword evidence="1" id="KW-0472">Membrane</keyword>